<evidence type="ECO:0000313" key="2">
    <source>
        <dbReference type="EMBL" id="NKC34264.1"/>
    </source>
</evidence>
<dbReference type="InterPro" id="IPR003018">
    <property type="entry name" value="GAF"/>
</dbReference>
<sequence>MTDFATLAQEAVLAFARISAEGAAARTPEDALWCVTRGLPTLVGDPAAALAPNAFRENPPPAIAHAATIFLRMPDGRHHLISAPVNFPPEQHHELVDIALGHPGEVARSHHPLLLRDTALVPSFVKILQAFRAGSSMFAPLMWQGRYLGVLICANAARRTFGERDLAVQIAFANLAAALFVAQGGPQWLEGLDTSALPVRSAGN</sequence>
<dbReference type="Proteomes" id="UP000787635">
    <property type="component" value="Unassembled WGS sequence"/>
</dbReference>
<accession>A0ABX1EAL0</accession>
<organism evidence="2 3">
    <name type="scientific">Falsiroseomonas selenitidurans</name>
    <dbReference type="NCBI Taxonomy" id="2716335"/>
    <lineage>
        <taxon>Bacteria</taxon>
        <taxon>Pseudomonadati</taxon>
        <taxon>Pseudomonadota</taxon>
        <taxon>Alphaproteobacteria</taxon>
        <taxon>Acetobacterales</taxon>
        <taxon>Roseomonadaceae</taxon>
        <taxon>Falsiroseomonas</taxon>
    </lineage>
</organism>
<evidence type="ECO:0000259" key="1">
    <source>
        <dbReference type="Pfam" id="PF01590"/>
    </source>
</evidence>
<protein>
    <submittedName>
        <fullName evidence="2">GAF domain-containing protein</fullName>
    </submittedName>
</protein>
<comment type="caution">
    <text evidence="2">The sequence shown here is derived from an EMBL/GenBank/DDBJ whole genome shotgun (WGS) entry which is preliminary data.</text>
</comment>
<dbReference type="EMBL" id="JAAVNE010000073">
    <property type="protein sequence ID" value="NKC34264.1"/>
    <property type="molecule type" value="Genomic_DNA"/>
</dbReference>
<proteinExistence type="predicted"/>
<keyword evidence="3" id="KW-1185">Reference proteome</keyword>
<reference evidence="2 3" key="1">
    <citation type="submission" date="2020-03" db="EMBL/GenBank/DDBJ databases">
        <title>Roseomonas selenitidurans sp. nov. isolated from urban soil.</title>
        <authorList>
            <person name="Liu H."/>
        </authorList>
    </citation>
    <scope>NUCLEOTIDE SEQUENCE [LARGE SCALE GENOMIC DNA]</scope>
    <source>
        <strain evidence="2 3">BU-1</strain>
    </source>
</reference>
<dbReference type="Pfam" id="PF01590">
    <property type="entry name" value="GAF"/>
    <property type="match status" value="1"/>
</dbReference>
<feature type="domain" description="GAF" evidence="1">
    <location>
        <begin position="66"/>
        <end position="178"/>
    </location>
</feature>
<evidence type="ECO:0000313" key="3">
    <source>
        <dbReference type="Proteomes" id="UP000787635"/>
    </source>
</evidence>
<dbReference type="RefSeq" id="WP_168034977.1">
    <property type="nucleotide sequence ID" value="NZ_JAAVNE010000073.1"/>
</dbReference>
<gene>
    <name evidence="2" type="ORF">HEQ75_25635</name>
</gene>
<dbReference type="Gene3D" id="3.30.450.40">
    <property type="match status" value="1"/>
</dbReference>
<dbReference type="InterPro" id="IPR029016">
    <property type="entry name" value="GAF-like_dom_sf"/>
</dbReference>
<dbReference type="SUPFAM" id="SSF55781">
    <property type="entry name" value="GAF domain-like"/>
    <property type="match status" value="1"/>
</dbReference>
<name>A0ABX1EAL0_9PROT</name>